<dbReference type="Pfam" id="PF00126">
    <property type="entry name" value="HTH_1"/>
    <property type="match status" value="1"/>
</dbReference>
<dbReference type="PANTHER" id="PTHR30537:SF5">
    <property type="entry name" value="HTH-TYPE TRANSCRIPTIONAL ACTIVATOR TTDR-RELATED"/>
    <property type="match status" value="1"/>
</dbReference>
<keyword evidence="2" id="KW-0805">Transcription regulation</keyword>
<comment type="caution">
    <text evidence="6">The sequence shown here is derived from an EMBL/GenBank/DDBJ whole genome shotgun (WGS) entry which is preliminary data.</text>
</comment>
<evidence type="ECO:0000313" key="6">
    <source>
        <dbReference type="EMBL" id="KKB64754.1"/>
    </source>
</evidence>
<keyword evidence="3" id="KW-0238">DNA-binding</keyword>
<dbReference type="Gene3D" id="3.40.190.290">
    <property type="match status" value="1"/>
</dbReference>
<dbReference type="Gene3D" id="1.10.10.10">
    <property type="entry name" value="Winged helix-like DNA-binding domain superfamily/Winged helix DNA-binding domain"/>
    <property type="match status" value="1"/>
</dbReference>
<evidence type="ECO:0000256" key="4">
    <source>
        <dbReference type="ARBA" id="ARBA00023163"/>
    </source>
</evidence>
<reference evidence="6 7" key="1">
    <citation type="submission" date="2015-03" db="EMBL/GenBank/DDBJ databases">
        <title>Draft Genome Sequence of Burkholderia andropogonis type strain ICMP2807, isolated from Sorghum bicolor.</title>
        <authorList>
            <person name="Lopes-Santos L."/>
            <person name="Castro D.B."/>
            <person name="Ottoboni L.M."/>
            <person name="Park D."/>
            <person name="Weirc B.S."/>
            <person name="Destefano S.A."/>
        </authorList>
    </citation>
    <scope>NUCLEOTIDE SEQUENCE [LARGE SCALE GENOMIC DNA]</scope>
    <source>
        <strain evidence="6 7">ICMP2807</strain>
    </source>
</reference>
<dbReference type="Pfam" id="PF03466">
    <property type="entry name" value="LysR_substrate"/>
    <property type="match status" value="1"/>
</dbReference>
<dbReference type="PANTHER" id="PTHR30537">
    <property type="entry name" value="HTH-TYPE TRANSCRIPTIONAL REGULATOR"/>
    <property type="match status" value="1"/>
</dbReference>
<dbReference type="PROSITE" id="PS50931">
    <property type="entry name" value="HTH_LYSR"/>
    <property type="match status" value="1"/>
</dbReference>
<dbReference type="SUPFAM" id="SSF46785">
    <property type="entry name" value="Winged helix' DNA-binding domain"/>
    <property type="match status" value="1"/>
</dbReference>
<evidence type="ECO:0000313" key="7">
    <source>
        <dbReference type="Proteomes" id="UP000033618"/>
    </source>
</evidence>
<dbReference type="InterPro" id="IPR036388">
    <property type="entry name" value="WH-like_DNA-bd_sf"/>
</dbReference>
<dbReference type="RefSeq" id="WP_046152291.1">
    <property type="nucleotide sequence ID" value="NZ_CADFGU010000005.1"/>
</dbReference>
<evidence type="ECO:0000256" key="2">
    <source>
        <dbReference type="ARBA" id="ARBA00023015"/>
    </source>
</evidence>
<dbReference type="InterPro" id="IPR036390">
    <property type="entry name" value="WH_DNA-bd_sf"/>
</dbReference>
<protein>
    <submittedName>
        <fullName evidence="6">LysR family transcriptional regulator</fullName>
    </submittedName>
</protein>
<dbReference type="InterPro" id="IPR058163">
    <property type="entry name" value="LysR-type_TF_proteobact-type"/>
</dbReference>
<accession>A0A0F5K4G3</accession>
<dbReference type="GO" id="GO:0043565">
    <property type="term" value="F:sequence-specific DNA binding"/>
    <property type="evidence" value="ECO:0007669"/>
    <property type="project" value="TreeGrafter"/>
</dbReference>
<dbReference type="SUPFAM" id="SSF53850">
    <property type="entry name" value="Periplasmic binding protein-like II"/>
    <property type="match status" value="1"/>
</dbReference>
<organism evidence="6 7">
    <name type="scientific">Robbsia andropogonis</name>
    <dbReference type="NCBI Taxonomy" id="28092"/>
    <lineage>
        <taxon>Bacteria</taxon>
        <taxon>Pseudomonadati</taxon>
        <taxon>Pseudomonadota</taxon>
        <taxon>Betaproteobacteria</taxon>
        <taxon>Burkholderiales</taxon>
        <taxon>Burkholderiaceae</taxon>
        <taxon>Robbsia</taxon>
    </lineage>
</organism>
<dbReference type="GO" id="GO:0003700">
    <property type="term" value="F:DNA-binding transcription factor activity"/>
    <property type="evidence" value="ECO:0007669"/>
    <property type="project" value="InterPro"/>
</dbReference>
<dbReference type="EMBL" id="LAQU01000003">
    <property type="protein sequence ID" value="KKB64754.1"/>
    <property type="molecule type" value="Genomic_DNA"/>
</dbReference>
<feature type="domain" description="HTH lysR-type" evidence="5">
    <location>
        <begin position="3"/>
        <end position="60"/>
    </location>
</feature>
<dbReference type="InterPro" id="IPR005119">
    <property type="entry name" value="LysR_subst-bd"/>
</dbReference>
<comment type="similarity">
    <text evidence="1">Belongs to the LysR transcriptional regulatory family.</text>
</comment>
<evidence type="ECO:0000256" key="1">
    <source>
        <dbReference type="ARBA" id="ARBA00009437"/>
    </source>
</evidence>
<dbReference type="GO" id="GO:0006351">
    <property type="term" value="P:DNA-templated transcription"/>
    <property type="evidence" value="ECO:0007669"/>
    <property type="project" value="TreeGrafter"/>
</dbReference>
<dbReference type="PATRIC" id="fig|28092.6.peg.1225"/>
<evidence type="ECO:0000259" key="5">
    <source>
        <dbReference type="PROSITE" id="PS50931"/>
    </source>
</evidence>
<dbReference type="FunFam" id="1.10.10.10:FF:000001">
    <property type="entry name" value="LysR family transcriptional regulator"/>
    <property type="match status" value="1"/>
</dbReference>
<dbReference type="Proteomes" id="UP000033618">
    <property type="component" value="Unassembled WGS sequence"/>
</dbReference>
<dbReference type="AlphaFoldDB" id="A0A0F5K4G3"/>
<dbReference type="STRING" id="28092.WM40_05165"/>
<gene>
    <name evidence="6" type="ORF">WM40_05165</name>
</gene>
<dbReference type="FunFam" id="3.40.190.290:FF:000001">
    <property type="entry name" value="Transcriptional regulator, LysR family"/>
    <property type="match status" value="1"/>
</dbReference>
<dbReference type="InterPro" id="IPR000847">
    <property type="entry name" value="LysR_HTH_N"/>
</dbReference>
<keyword evidence="4" id="KW-0804">Transcription</keyword>
<name>A0A0F5K4G3_9BURK</name>
<sequence>MLDRLTSMAVFVKASDTGSFAAAASALRLSPQMVAKHVSTLEDRLGAKLLNRTTRRQSLTEIGAMYYEKCQLILAEAEEADSLAAVQKGTPRGRLRVTAPVTFGAHSIAPLVAAYLQMHPEVTVELELTDRLVDIVEDGVEMAFRIGAAPPPGLIARPLAPYQLIVCASSAYLEKHGVPRTPSDLEQHECLGYSFHSRSVENLWRFRKDGISHTVNVRSRMFVNDGVSLLNAARKGFGIVMGGRDLIHESMSRGEVTQILPDYEAPLRPIHLLFSPDKRQTPKLRSFIDTAMRTLG</sequence>
<dbReference type="OrthoDB" id="9026421at2"/>
<keyword evidence="7" id="KW-1185">Reference proteome</keyword>
<proteinExistence type="inferred from homology"/>
<evidence type="ECO:0000256" key="3">
    <source>
        <dbReference type="ARBA" id="ARBA00023125"/>
    </source>
</evidence>